<dbReference type="AlphaFoldDB" id="A0A9P4I1M5"/>
<feature type="region of interest" description="Disordered" evidence="1">
    <location>
        <begin position="431"/>
        <end position="457"/>
    </location>
</feature>
<reference evidence="2" key="1">
    <citation type="journal article" date="2020" name="Stud. Mycol.">
        <title>101 Dothideomycetes genomes: a test case for predicting lifestyles and emergence of pathogens.</title>
        <authorList>
            <person name="Haridas S."/>
            <person name="Albert R."/>
            <person name="Binder M."/>
            <person name="Bloem J."/>
            <person name="Labutti K."/>
            <person name="Salamov A."/>
            <person name="Andreopoulos B."/>
            <person name="Baker S."/>
            <person name="Barry K."/>
            <person name="Bills G."/>
            <person name="Bluhm B."/>
            <person name="Cannon C."/>
            <person name="Castanera R."/>
            <person name="Culley D."/>
            <person name="Daum C."/>
            <person name="Ezra D."/>
            <person name="Gonzalez J."/>
            <person name="Henrissat B."/>
            <person name="Kuo A."/>
            <person name="Liang C."/>
            <person name="Lipzen A."/>
            <person name="Lutzoni F."/>
            <person name="Magnuson J."/>
            <person name="Mondo S."/>
            <person name="Nolan M."/>
            <person name="Ohm R."/>
            <person name="Pangilinan J."/>
            <person name="Park H.-J."/>
            <person name="Ramirez L."/>
            <person name="Alfaro M."/>
            <person name="Sun H."/>
            <person name="Tritt A."/>
            <person name="Yoshinaga Y."/>
            <person name="Zwiers L.-H."/>
            <person name="Turgeon B."/>
            <person name="Goodwin S."/>
            <person name="Spatafora J."/>
            <person name="Crous P."/>
            <person name="Grigoriev I."/>
        </authorList>
    </citation>
    <scope>NUCLEOTIDE SEQUENCE</scope>
    <source>
        <strain evidence="2">CBS 121410</strain>
    </source>
</reference>
<evidence type="ECO:0000313" key="3">
    <source>
        <dbReference type="Proteomes" id="UP000799776"/>
    </source>
</evidence>
<feature type="compositionally biased region" description="Basic and acidic residues" evidence="1">
    <location>
        <begin position="431"/>
        <end position="444"/>
    </location>
</feature>
<evidence type="ECO:0000313" key="2">
    <source>
        <dbReference type="EMBL" id="KAF2091388.1"/>
    </source>
</evidence>
<gene>
    <name evidence="2" type="ORF">K490DRAFT_60832</name>
</gene>
<accession>A0A9P4I1M5</accession>
<feature type="region of interest" description="Disordered" evidence="1">
    <location>
        <begin position="220"/>
        <end position="239"/>
    </location>
</feature>
<evidence type="ECO:0000256" key="1">
    <source>
        <dbReference type="SAM" id="MobiDB-lite"/>
    </source>
</evidence>
<keyword evidence="3" id="KW-1185">Reference proteome</keyword>
<comment type="caution">
    <text evidence="2">The sequence shown here is derived from an EMBL/GenBank/DDBJ whole genome shotgun (WGS) entry which is preliminary data.</text>
</comment>
<sequence>MENPAQPSTADGSLSHSHDATSRITLAAAHLSTYSDSKKPNTYRNMDMQKLRRVSLRPLCCMPESYMRSTRVTDVSNPPGLDQRDISAEHQLLRTHYSTLEEPSRRFTPRLLLSPVNDPTRDQLSRAQLENRLRHVNSVLMGPKFDHKPESADVLLGRIIWQEEHRDLTQRLDAWFGKEFPVSQQGANMGLESASSASPCRCKRRTIENDGDVEFQKDVKKQEIGNGNSTHQTDKRSSLSKVEVQKLIRPRKKNTLEFFNTTLYKEYRHGQSVCRMPLDHPEFLLTDEFHDVKFLVVHYMENGTPKVSANPRLMTCTEDPIDWDAEKSAIQEWMNQLFLRKTKQHKKPNNAPFILQERLWLCDMVAAVKATGHSVTSLELNRLFNLRFEGSQWTAIDSEGREHITTRPTRTFRSFKSEFYRNSDVAKLRGGKEIAKSGKEKPDNGDEMAWTETQASPRMLALNHAAQEFS</sequence>
<name>A0A9P4I1M5_9PEZI</name>
<organism evidence="2 3">
    <name type="scientific">Saccharata proteae CBS 121410</name>
    <dbReference type="NCBI Taxonomy" id="1314787"/>
    <lineage>
        <taxon>Eukaryota</taxon>
        <taxon>Fungi</taxon>
        <taxon>Dikarya</taxon>
        <taxon>Ascomycota</taxon>
        <taxon>Pezizomycotina</taxon>
        <taxon>Dothideomycetes</taxon>
        <taxon>Dothideomycetes incertae sedis</taxon>
        <taxon>Botryosphaeriales</taxon>
        <taxon>Saccharataceae</taxon>
        <taxon>Saccharata</taxon>
    </lineage>
</organism>
<dbReference type="EMBL" id="ML978711">
    <property type="protein sequence ID" value="KAF2091388.1"/>
    <property type="molecule type" value="Genomic_DNA"/>
</dbReference>
<proteinExistence type="predicted"/>
<protein>
    <submittedName>
        <fullName evidence="2">Uncharacterized protein</fullName>
    </submittedName>
</protein>
<dbReference type="Proteomes" id="UP000799776">
    <property type="component" value="Unassembled WGS sequence"/>
</dbReference>